<organism evidence="4">
    <name type="scientific">Enterobius vermicularis</name>
    <name type="common">Human pinworm</name>
    <dbReference type="NCBI Taxonomy" id="51028"/>
    <lineage>
        <taxon>Eukaryota</taxon>
        <taxon>Metazoa</taxon>
        <taxon>Ecdysozoa</taxon>
        <taxon>Nematoda</taxon>
        <taxon>Chromadorea</taxon>
        <taxon>Rhabditida</taxon>
        <taxon>Spirurina</taxon>
        <taxon>Oxyuridomorpha</taxon>
        <taxon>Oxyuroidea</taxon>
        <taxon>Oxyuridae</taxon>
        <taxon>Enterobius</taxon>
    </lineage>
</organism>
<evidence type="ECO:0000313" key="2">
    <source>
        <dbReference type="EMBL" id="VDD94771.1"/>
    </source>
</evidence>
<feature type="transmembrane region" description="Helical" evidence="1">
    <location>
        <begin position="85"/>
        <end position="104"/>
    </location>
</feature>
<dbReference type="WBParaSite" id="EVEC_0001017701-mRNA-1">
    <property type="protein sequence ID" value="EVEC_0001017701-mRNA-1"/>
    <property type="gene ID" value="EVEC_0001017701"/>
</dbReference>
<keyword evidence="1" id="KW-1133">Transmembrane helix</keyword>
<keyword evidence="1" id="KW-0472">Membrane</keyword>
<dbReference type="Proteomes" id="UP000274131">
    <property type="component" value="Unassembled WGS sequence"/>
</dbReference>
<gene>
    <name evidence="2" type="ORF">EVEC_LOCUS9522</name>
</gene>
<reference evidence="4" key="1">
    <citation type="submission" date="2017-02" db="UniProtKB">
        <authorList>
            <consortium name="WormBaseParasite"/>
        </authorList>
    </citation>
    <scope>IDENTIFICATION</scope>
</reference>
<name>A0A0N4VH76_ENTVE</name>
<evidence type="ECO:0000313" key="4">
    <source>
        <dbReference type="WBParaSite" id="EVEC_0001017701-mRNA-1"/>
    </source>
</evidence>
<evidence type="ECO:0000256" key="1">
    <source>
        <dbReference type="SAM" id="Phobius"/>
    </source>
</evidence>
<proteinExistence type="predicted"/>
<dbReference type="EMBL" id="UXUI01010116">
    <property type="protein sequence ID" value="VDD94771.1"/>
    <property type="molecule type" value="Genomic_DNA"/>
</dbReference>
<accession>A0A0N4VH76</accession>
<dbReference type="OrthoDB" id="5851221at2759"/>
<sequence length="157" mass="17978">ERKFHIIKPEDPVDYFLGESWKTIPAPNVNTTQRTLTVILPNETTNNEAIPTFHQGCLQVTTAMAVLLCRALITFNKKLVRAHWFFDFASLTFNSLVLITYLVVLSNEGRGNWDTVNITFIVCFAAQIPLQLWAISVVKSCYNFFNLLHVFIRLAEK</sequence>
<reference evidence="2 3" key="2">
    <citation type="submission" date="2018-10" db="EMBL/GenBank/DDBJ databases">
        <authorList>
            <consortium name="Pathogen Informatics"/>
        </authorList>
    </citation>
    <scope>NUCLEOTIDE SEQUENCE [LARGE SCALE GENOMIC DNA]</scope>
</reference>
<keyword evidence="1" id="KW-0812">Transmembrane</keyword>
<feature type="transmembrane region" description="Helical" evidence="1">
    <location>
        <begin position="116"/>
        <end position="138"/>
    </location>
</feature>
<keyword evidence="3" id="KW-1185">Reference proteome</keyword>
<protein>
    <submittedName>
        <fullName evidence="4">7TM_GPCR_Srx domain-containing protein</fullName>
    </submittedName>
</protein>
<evidence type="ECO:0000313" key="3">
    <source>
        <dbReference type="Proteomes" id="UP000274131"/>
    </source>
</evidence>
<dbReference type="AlphaFoldDB" id="A0A0N4VH76"/>